<dbReference type="InterPro" id="IPR036388">
    <property type="entry name" value="WH-like_DNA-bd_sf"/>
</dbReference>
<keyword evidence="3" id="KW-0238">DNA-binding</keyword>
<gene>
    <name evidence="6" type="ORF">ABXS05_06290</name>
</gene>
<dbReference type="SUPFAM" id="SSF53850">
    <property type="entry name" value="Periplasmic binding protein-like II"/>
    <property type="match status" value="1"/>
</dbReference>
<dbReference type="InterPro" id="IPR005119">
    <property type="entry name" value="LysR_subst-bd"/>
</dbReference>
<dbReference type="PRINTS" id="PR00039">
    <property type="entry name" value="HTHLYSR"/>
</dbReference>
<dbReference type="Gene3D" id="3.40.190.10">
    <property type="entry name" value="Periplasmic binding protein-like II"/>
    <property type="match status" value="2"/>
</dbReference>
<sequence length="285" mass="30630">MTTLDVDAVKAFVMVADLQSFTRAAEALASTQATISVKLRRLEEKLGARLIERTPRRVRLSPRGAAFLPAARDFIAAHERAIAEFASAPCRLSLGFVDHVAGPELPALLAQLNAHDPTLTLKVKIDTTTMLMAALDEGGLDAVIVHNEDDRRPGAPLSATHYGWYAAPHFEWCREKPLPLAMLSMCETCPDRLRSTEALERAGLAWSETFVGGGGSALNLAVSAGVAVAALAHRVAPPGVVEVSAKLGLPPLPPSQIILHCNTMSPRARDALRILTTAFREHRTT</sequence>
<dbReference type="Pfam" id="PF03466">
    <property type="entry name" value="LysR_substrate"/>
    <property type="match status" value="1"/>
</dbReference>
<accession>A0ABV3PHY7</accession>
<evidence type="ECO:0000256" key="3">
    <source>
        <dbReference type="ARBA" id="ARBA00023125"/>
    </source>
</evidence>
<feature type="domain" description="HTH lysR-type" evidence="5">
    <location>
        <begin position="4"/>
        <end position="61"/>
    </location>
</feature>
<dbReference type="InterPro" id="IPR050176">
    <property type="entry name" value="LTTR"/>
</dbReference>
<name>A0ABV3PHY7_9HYPH</name>
<reference evidence="6 7" key="1">
    <citation type="submission" date="2024-07" db="EMBL/GenBank/DDBJ databases">
        <title>Description of Labrys sedimenti sp. nov., isolated from a diclofenac-degrading enrichment culture.</title>
        <authorList>
            <person name="Tancsics A."/>
            <person name="Csepanyi A."/>
        </authorList>
    </citation>
    <scope>NUCLEOTIDE SEQUENCE [LARGE SCALE GENOMIC DNA]</scope>
    <source>
        <strain evidence="6 7">LMG 23578</strain>
    </source>
</reference>
<keyword evidence="4" id="KW-0804">Transcription</keyword>
<evidence type="ECO:0000259" key="5">
    <source>
        <dbReference type="PROSITE" id="PS50931"/>
    </source>
</evidence>
<comment type="caution">
    <text evidence="6">The sequence shown here is derived from an EMBL/GenBank/DDBJ whole genome shotgun (WGS) entry which is preliminary data.</text>
</comment>
<evidence type="ECO:0000313" key="6">
    <source>
        <dbReference type="EMBL" id="MEW9305136.1"/>
    </source>
</evidence>
<proteinExistence type="inferred from homology"/>
<organism evidence="6 7">
    <name type="scientific">Labrys neptuniae</name>
    <dbReference type="NCBI Taxonomy" id="376174"/>
    <lineage>
        <taxon>Bacteria</taxon>
        <taxon>Pseudomonadati</taxon>
        <taxon>Pseudomonadota</taxon>
        <taxon>Alphaproteobacteria</taxon>
        <taxon>Hyphomicrobiales</taxon>
        <taxon>Xanthobacteraceae</taxon>
        <taxon>Labrys</taxon>
    </lineage>
</organism>
<dbReference type="Pfam" id="PF00126">
    <property type="entry name" value="HTH_1"/>
    <property type="match status" value="1"/>
</dbReference>
<dbReference type="Gene3D" id="1.10.10.10">
    <property type="entry name" value="Winged helix-like DNA-binding domain superfamily/Winged helix DNA-binding domain"/>
    <property type="match status" value="1"/>
</dbReference>
<dbReference type="InterPro" id="IPR000847">
    <property type="entry name" value="LysR_HTH_N"/>
</dbReference>
<keyword evidence="7" id="KW-1185">Reference proteome</keyword>
<dbReference type="Proteomes" id="UP001555786">
    <property type="component" value="Unassembled WGS sequence"/>
</dbReference>
<dbReference type="InterPro" id="IPR036390">
    <property type="entry name" value="WH_DNA-bd_sf"/>
</dbReference>
<dbReference type="SUPFAM" id="SSF46785">
    <property type="entry name" value="Winged helix' DNA-binding domain"/>
    <property type="match status" value="1"/>
</dbReference>
<protein>
    <submittedName>
        <fullName evidence="6">LysR family transcriptional regulator</fullName>
    </submittedName>
</protein>
<comment type="similarity">
    <text evidence="1">Belongs to the LysR transcriptional regulatory family.</text>
</comment>
<evidence type="ECO:0000256" key="4">
    <source>
        <dbReference type="ARBA" id="ARBA00023163"/>
    </source>
</evidence>
<dbReference type="EMBL" id="JBFNQD010000001">
    <property type="protein sequence ID" value="MEW9305136.1"/>
    <property type="molecule type" value="Genomic_DNA"/>
</dbReference>
<dbReference type="PANTHER" id="PTHR30579">
    <property type="entry name" value="TRANSCRIPTIONAL REGULATOR"/>
    <property type="match status" value="1"/>
</dbReference>
<dbReference type="PROSITE" id="PS50931">
    <property type="entry name" value="HTH_LYSR"/>
    <property type="match status" value="1"/>
</dbReference>
<dbReference type="PANTHER" id="PTHR30579:SF7">
    <property type="entry name" value="HTH-TYPE TRANSCRIPTIONAL REGULATOR LRHA-RELATED"/>
    <property type="match status" value="1"/>
</dbReference>
<dbReference type="RefSeq" id="WP_367623288.1">
    <property type="nucleotide sequence ID" value="NZ_JBFNQD010000001.1"/>
</dbReference>
<evidence type="ECO:0000256" key="2">
    <source>
        <dbReference type="ARBA" id="ARBA00023015"/>
    </source>
</evidence>
<evidence type="ECO:0000256" key="1">
    <source>
        <dbReference type="ARBA" id="ARBA00009437"/>
    </source>
</evidence>
<evidence type="ECO:0000313" key="7">
    <source>
        <dbReference type="Proteomes" id="UP001555786"/>
    </source>
</evidence>
<keyword evidence="2" id="KW-0805">Transcription regulation</keyword>